<keyword evidence="2" id="KW-1185">Reference proteome</keyword>
<sequence>MRYQATIIVVAAVTKPEALSAISQVVGRPVQGSAAHPFVALPDGGRVTVEVPKFGEAPPLAIDVTDPRSDSDARAAAETLLVSLGDATGWAIHHLQASAE</sequence>
<reference evidence="1 2" key="1">
    <citation type="submission" date="2019-03" db="EMBL/GenBank/DDBJ databases">
        <title>Genomics of glacier-inhabiting Cryobacterium strains.</title>
        <authorList>
            <person name="Liu Q."/>
            <person name="Xin Y.-H."/>
        </authorList>
    </citation>
    <scope>NUCLEOTIDE SEQUENCE [LARGE SCALE GENOMIC DNA]</scope>
    <source>
        <strain evidence="1 2">TMT1-1</strain>
    </source>
</reference>
<evidence type="ECO:0000313" key="2">
    <source>
        <dbReference type="Proteomes" id="UP000298424"/>
    </source>
</evidence>
<organism evidence="1 2">
    <name type="scientific">Cryobacterium lyxosi</name>
    <dbReference type="NCBI Taxonomy" id="1259228"/>
    <lineage>
        <taxon>Bacteria</taxon>
        <taxon>Bacillati</taxon>
        <taxon>Actinomycetota</taxon>
        <taxon>Actinomycetes</taxon>
        <taxon>Micrococcales</taxon>
        <taxon>Microbacteriaceae</taxon>
        <taxon>Cryobacterium</taxon>
    </lineage>
</organism>
<dbReference type="Proteomes" id="UP000298424">
    <property type="component" value="Unassembled WGS sequence"/>
</dbReference>
<comment type="caution">
    <text evidence="1">The sequence shown here is derived from an EMBL/GenBank/DDBJ whole genome shotgun (WGS) entry which is preliminary data.</text>
</comment>
<dbReference type="AlphaFoldDB" id="A0A4R8ZED3"/>
<dbReference type="EMBL" id="SOGT01000013">
    <property type="protein sequence ID" value="TFD24822.1"/>
    <property type="molecule type" value="Genomic_DNA"/>
</dbReference>
<accession>A0A4R8ZED3</accession>
<gene>
    <name evidence="1" type="ORF">E3T27_12535</name>
</gene>
<proteinExistence type="predicted"/>
<name>A0A4R8ZED3_9MICO</name>
<dbReference type="OrthoDB" id="4791288at2"/>
<dbReference type="RefSeq" id="WP_134554354.1">
    <property type="nucleotide sequence ID" value="NZ_SOGT01000013.1"/>
</dbReference>
<protein>
    <submittedName>
        <fullName evidence="1">Uncharacterized protein</fullName>
    </submittedName>
</protein>
<evidence type="ECO:0000313" key="1">
    <source>
        <dbReference type="EMBL" id="TFD24822.1"/>
    </source>
</evidence>